<comment type="caution">
    <text evidence="1">The sequence shown here is derived from an EMBL/GenBank/DDBJ whole genome shotgun (WGS) entry which is preliminary data.</text>
</comment>
<dbReference type="PANTHER" id="PTHR39450">
    <property type="entry name" value="MOLYBDOPTERIN OXIDOREDUCTASE, 4FE-4S CLUSTER-BINDING SUBUNIT"/>
    <property type="match status" value="1"/>
</dbReference>
<sequence>MNQTTETTTETTISHYLCIGCPLGCRLEVEADNGHIVEVRGFTCKRGEEYAKQEHTEPRRMVTTTVRVNNGIWAKLPVKTTAAIPKEKVIELCQQLRQVNVTAPIHIGDTILSNVFDLGVDVVASRDMPTDQN</sequence>
<dbReference type="InterPro" id="IPR012460">
    <property type="entry name" value="DUF1667"/>
</dbReference>
<dbReference type="Pfam" id="PF07892">
    <property type="entry name" value="DUF1667"/>
    <property type="match status" value="1"/>
</dbReference>
<accession>A0A5M3TAV3</accession>
<dbReference type="PANTHER" id="PTHR39450:SF1">
    <property type="entry name" value="DUF1667 DOMAIN-CONTAINING PROTEIN"/>
    <property type="match status" value="1"/>
</dbReference>
<organism evidence="1 2">
    <name type="scientific">Limnospira platensis NIES-46</name>
    <dbReference type="NCBI Taxonomy" id="1236695"/>
    <lineage>
        <taxon>Bacteria</taxon>
        <taxon>Bacillati</taxon>
        <taxon>Cyanobacteriota</taxon>
        <taxon>Cyanophyceae</taxon>
        <taxon>Oscillatoriophycideae</taxon>
        <taxon>Oscillatoriales</taxon>
        <taxon>Sirenicapillariaceae</taxon>
        <taxon>Limnospira</taxon>
    </lineage>
</organism>
<dbReference type="InterPro" id="IPR036593">
    <property type="entry name" value="CPE0013-like_sf"/>
</dbReference>
<evidence type="ECO:0000313" key="1">
    <source>
        <dbReference type="EMBL" id="GCE95100.1"/>
    </source>
</evidence>
<protein>
    <recommendedName>
        <fullName evidence="3">DUF1667 domain-containing protein</fullName>
    </recommendedName>
</protein>
<gene>
    <name evidence="1" type="ORF">NIES46_31610</name>
</gene>
<dbReference type="SUPFAM" id="SSF160148">
    <property type="entry name" value="CPE0013-like"/>
    <property type="match status" value="1"/>
</dbReference>
<dbReference type="RefSeq" id="WP_014275398.1">
    <property type="nucleotide sequence ID" value="NZ_BIMW01000123.1"/>
</dbReference>
<dbReference type="GeneID" id="301683967"/>
<evidence type="ECO:0000313" key="2">
    <source>
        <dbReference type="Proteomes" id="UP000326169"/>
    </source>
</evidence>
<dbReference type="Gene3D" id="3.10.530.10">
    <property type="entry name" value="CPE0013-like"/>
    <property type="match status" value="1"/>
</dbReference>
<reference evidence="1 2" key="1">
    <citation type="journal article" date="2019" name="J Genomics">
        <title>The Draft Genome of a Hydrogen-producing Cyanobacterium, Arthrospira platensis NIES-46.</title>
        <authorList>
            <person name="Suzuki S."/>
            <person name="Yamaguchi H."/>
            <person name="Kawachi M."/>
        </authorList>
    </citation>
    <scope>NUCLEOTIDE SEQUENCE [LARGE SCALE GENOMIC DNA]</scope>
    <source>
        <strain evidence="1 2">NIES-46</strain>
    </source>
</reference>
<proteinExistence type="predicted"/>
<dbReference type="SUPFAM" id="SSF53706">
    <property type="entry name" value="Formate dehydrogenase/DMSO reductase, domains 1-3"/>
    <property type="match status" value="1"/>
</dbReference>
<dbReference type="EMBL" id="BIMW01000123">
    <property type="protein sequence ID" value="GCE95100.1"/>
    <property type="molecule type" value="Genomic_DNA"/>
</dbReference>
<keyword evidence="2" id="KW-1185">Reference proteome</keyword>
<evidence type="ECO:0008006" key="3">
    <source>
        <dbReference type="Google" id="ProtNLM"/>
    </source>
</evidence>
<name>A0A5M3TAV3_LIMPL</name>
<dbReference type="Proteomes" id="UP000326169">
    <property type="component" value="Unassembled WGS sequence"/>
</dbReference>